<proteinExistence type="predicted"/>
<dbReference type="EMBL" id="CM041548">
    <property type="protein sequence ID" value="KAI3358457.1"/>
    <property type="molecule type" value="Genomic_DNA"/>
</dbReference>
<sequence>QQHSATATERAKKRKRTSVSPPAKPAVGPPEGPNRAPSPQPCTSAAAFAGLLNLAPKLQATIPPEDLPAASNVAHSPPPSPAPPRPDSPLRIHNRSVEEYQRIYHEVVDEMLTYKNGRTRPYSLELGRRIKQKLWERLNRPTVVTSADENGLLSFT</sequence>
<evidence type="ECO:0000313" key="1">
    <source>
        <dbReference type="EMBL" id="KAI3358457.1"/>
    </source>
</evidence>
<reference evidence="1" key="1">
    <citation type="submission" date="2022-04" db="EMBL/GenBank/DDBJ databases">
        <title>Jade perch genome.</title>
        <authorList>
            <person name="Chao B."/>
        </authorList>
    </citation>
    <scope>NUCLEOTIDE SEQUENCE</scope>
    <source>
        <strain evidence="1">CB-2022</strain>
    </source>
</reference>
<organism evidence="1 2">
    <name type="scientific">Scortum barcoo</name>
    <name type="common">barcoo grunter</name>
    <dbReference type="NCBI Taxonomy" id="214431"/>
    <lineage>
        <taxon>Eukaryota</taxon>
        <taxon>Metazoa</taxon>
        <taxon>Chordata</taxon>
        <taxon>Craniata</taxon>
        <taxon>Vertebrata</taxon>
        <taxon>Euteleostomi</taxon>
        <taxon>Actinopterygii</taxon>
        <taxon>Neopterygii</taxon>
        <taxon>Teleostei</taxon>
        <taxon>Neoteleostei</taxon>
        <taxon>Acanthomorphata</taxon>
        <taxon>Eupercaria</taxon>
        <taxon>Centrarchiformes</taxon>
        <taxon>Terapontoidei</taxon>
        <taxon>Terapontidae</taxon>
        <taxon>Scortum</taxon>
    </lineage>
</organism>
<evidence type="ECO:0000313" key="2">
    <source>
        <dbReference type="Proteomes" id="UP000831701"/>
    </source>
</evidence>
<protein>
    <submittedName>
        <fullName evidence="1">Uncharacterized protein</fullName>
    </submittedName>
</protein>
<name>A0ACB8VS70_9TELE</name>
<accession>A0ACB8VS70</accession>
<keyword evidence="2" id="KW-1185">Reference proteome</keyword>
<dbReference type="Proteomes" id="UP000831701">
    <property type="component" value="Chromosome 18"/>
</dbReference>
<feature type="non-terminal residue" evidence="1">
    <location>
        <position position="1"/>
    </location>
</feature>
<comment type="caution">
    <text evidence="1">The sequence shown here is derived from an EMBL/GenBank/DDBJ whole genome shotgun (WGS) entry which is preliminary data.</text>
</comment>
<gene>
    <name evidence="1" type="ORF">L3Q82_014890</name>
</gene>